<name>A0A662D327_UNCAE</name>
<dbReference type="Gene3D" id="3.20.19.10">
    <property type="entry name" value="Aconitase, domain 4"/>
    <property type="match status" value="1"/>
</dbReference>
<evidence type="ECO:0000313" key="5">
    <source>
        <dbReference type="EMBL" id="RLE06684.1"/>
    </source>
</evidence>
<keyword evidence="3" id="KW-0028">Amino-acid biosynthesis</keyword>
<dbReference type="UniPathway" id="UPA00048">
    <property type="reaction ID" value="UER00071"/>
</dbReference>
<dbReference type="SUPFAM" id="SSF52016">
    <property type="entry name" value="LeuD/IlvD-like"/>
    <property type="match status" value="1"/>
</dbReference>
<dbReference type="InterPro" id="IPR011827">
    <property type="entry name" value="LeuD_type2/HacB/DmdB"/>
</dbReference>
<dbReference type="CDD" id="cd01577">
    <property type="entry name" value="IPMI_Swivel"/>
    <property type="match status" value="1"/>
</dbReference>
<dbReference type="PANTHER" id="PTHR43345:SF2">
    <property type="entry name" value="3-ISOPROPYLMALATE DEHYDRATASE SMALL SUBUNIT 1"/>
    <property type="match status" value="1"/>
</dbReference>
<gene>
    <name evidence="3 5" type="primary">leuD</name>
    <name evidence="5" type="ORF">DRZ78_04295</name>
</gene>
<comment type="subunit">
    <text evidence="3">Heterodimer of LeuC and LeuD.</text>
</comment>
<comment type="similarity">
    <text evidence="1 3">Belongs to the LeuD family. LeuD type 2 subfamily.</text>
</comment>
<keyword evidence="3" id="KW-0100">Branched-chain amino acid biosynthesis</keyword>
<dbReference type="InterPro" id="IPR000573">
    <property type="entry name" value="AconitaseA/IPMdHydase_ssu_swvl"/>
</dbReference>
<sequence>MEGKTIKYGDNINTDEIIPARFLNTSDPGELAKHCMEGIDRDFLNKLAQAKILVAGRNFGCGSSREHAPVALKEAGVACIIASSFARIFFRNAINIGLPIVESKEAVERIEEGDMVRVETTRGKIENLTKGEEYFTVPFPPFLQDLIDKGGLEGYIKGERQRVREKR</sequence>
<keyword evidence="2 3" id="KW-0456">Lyase</keyword>
<keyword evidence="3" id="KW-0432">Leucine biosynthesis</keyword>
<dbReference type="EC" id="4.2.1.33" evidence="3"/>
<dbReference type="Proteomes" id="UP000277457">
    <property type="component" value="Unassembled WGS sequence"/>
</dbReference>
<dbReference type="PANTHER" id="PTHR43345">
    <property type="entry name" value="3-ISOPROPYLMALATE DEHYDRATASE SMALL SUBUNIT 2-RELATED-RELATED"/>
    <property type="match status" value="1"/>
</dbReference>
<evidence type="ECO:0000259" key="4">
    <source>
        <dbReference type="Pfam" id="PF00694"/>
    </source>
</evidence>
<comment type="pathway">
    <text evidence="3">Amino-acid biosynthesis; L-leucine biosynthesis; L-leucine from 3-methyl-2-oxobutanoate: step 2/4.</text>
</comment>
<dbReference type="GO" id="GO:0009098">
    <property type="term" value="P:L-leucine biosynthetic process"/>
    <property type="evidence" value="ECO:0007669"/>
    <property type="project" value="UniProtKB-UniRule"/>
</dbReference>
<dbReference type="EMBL" id="QMPY01000160">
    <property type="protein sequence ID" value="RLE06684.1"/>
    <property type="molecule type" value="Genomic_DNA"/>
</dbReference>
<protein>
    <recommendedName>
        <fullName evidence="3">3-isopropylmalate dehydratase small subunit</fullName>
        <ecNumber evidence="3">4.2.1.33</ecNumber>
    </recommendedName>
    <alternativeName>
        <fullName evidence="3">Alpha-IPM isomerase</fullName>
        <shortName evidence="3">IPMI</shortName>
    </alternativeName>
    <alternativeName>
        <fullName evidence="3">Isopropylmalate isomerase</fullName>
    </alternativeName>
</protein>
<evidence type="ECO:0000313" key="6">
    <source>
        <dbReference type="Proteomes" id="UP000277457"/>
    </source>
</evidence>
<dbReference type="AlphaFoldDB" id="A0A662D327"/>
<dbReference type="Pfam" id="PF00694">
    <property type="entry name" value="Aconitase_C"/>
    <property type="match status" value="1"/>
</dbReference>
<accession>A0A662D327</accession>
<organism evidence="5 6">
    <name type="scientific">Aerophobetes bacterium</name>
    <dbReference type="NCBI Taxonomy" id="2030807"/>
    <lineage>
        <taxon>Bacteria</taxon>
        <taxon>Candidatus Aerophobota</taxon>
    </lineage>
</organism>
<feature type="domain" description="Aconitase A/isopropylmalate dehydratase small subunit swivel" evidence="4">
    <location>
        <begin position="47"/>
        <end position="98"/>
    </location>
</feature>
<reference evidence="5 6" key="1">
    <citation type="submission" date="2018-06" db="EMBL/GenBank/DDBJ databases">
        <title>Extensive metabolic versatility and redundancy in microbially diverse, dynamic hydrothermal sediments.</title>
        <authorList>
            <person name="Dombrowski N."/>
            <person name="Teske A."/>
            <person name="Baker B.J."/>
        </authorList>
    </citation>
    <scope>NUCLEOTIDE SEQUENCE [LARGE SCALE GENOMIC DNA]</scope>
    <source>
        <strain evidence="5">B7_G13</strain>
    </source>
</reference>
<dbReference type="InterPro" id="IPR015928">
    <property type="entry name" value="Aconitase/3IPM_dehydase_swvl"/>
</dbReference>
<comment type="function">
    <text evidence="3">Catalyzes the isomerization between 2-isopropylmalate and 3-isopropylmalate, via the formation of 2-isopropylmaleate.</text>
</comment>
<dbReference type="InterPro" id="IPR033940">
    <property type="entry name" value="IPMI_Swivel"/>
</dbReference>
<evidence type="ECO:0000256" key="1">
    <source>
        <dbReference type="ARBA" id="ARBA00009869"/>
    </source>
</evidence>
<dbReference type="NCBIfam" id="TIGR02087">
    <property type="entry name" value="LEUD_arch"/>
    <property type="match status" value="1"/>
</dbReference>
<evidence type="ECO:0000256" key="2">
    <source>
        <dbReference type="ARBA" id="ARBA00023239"/>
    </source>
</evidence>
<proteinExistence type="inferred from homology"/>
<comment type="catalytic activity">
    <reaction evidence="3">
        <text>(2R,3S)-3-isopropylmalate = (2S)-2-isopropylmalate</text>
        <dbReference type="Rhea" id="RHEA:32287"/>
        <dbReference type="ChEBI" id="CHEBI:1178"/>
        <dbReference type="ChEBI" id="CHEBI:35121"/>
        <dbReference type="EC" id="4.2.1.33"/>
    </reaction>
</comment>
<dbReference type="HAMAP" id="MF_01032">
    <property type="entry name" value="LeuD_type2"/>
    <property type="match status" value="1"/>
</dbReference>
<comment type="caution">
    <text evidence="5">The sequence shown here is derived from an EMBL/GenBank/DDBJ whole genome shotgun (WGS) entry which is preliminary data.</text>
</comment>
<evidence type="ECO:0000256" key="3">
    <source>
        <dbReference type="HAMAP-Rule" id="MF_01032"/>
    </source>
</evidence>
<dbReference type="GO" id="GO:0003861">
    <property type="term" value="F:3-isopropylmalate dehydratase activity"/>
    <property type="evidence" value="ECO:0007669"/>
    <property type="project" value="UniProtKB-UniRule"/>
</dbReference>
<dbReference type="InterPro" id="IPR050075">
    <property type="entry name" value="LeuD"/>
</dbReference>